<protein>
    <submittedName>
        <fullName evidence="2">ABC transporter permease subunit</fullName>
    </submittedName>
</protein>
<sequence length="356" mass="38414">MNLTAVRVITVLELRQRIRSTRWKWSALALFALISAIVFASLYLATLDSGTYTEWSRELLTIALGTVLFVGMIGAPAISAATINGDRREATLAVVQATPITAWELTLGKFLGAWLASLIFIVLASPYLIWGVVSAPSSIGFSILAIVVTALLLGSYCAIGLGFSALSTRPTASTMLTLATVLLLLVGLPAVFGLALPSTQREYTVVAADYRWERSPADSDTAPRSTCVDRPQQRTFTHSERIWWLLTPNPVLIVADTLAAGTPETHRYWGFGGSPSVPQDGARVLSGARSGEMIAAARCGDGDFWQMRERYESRFVGRNWYIGLLFTVAVGAAGLLVAARRLRIPAGKLPKGVRVA</sequence>
<dbReference type="RefSeq" id="WP_344782700.1">
    <property type="nucleotide sequence ID" value="NZ_BAAAZW010000004.1"/>
</dbReference>
<feature type="transmembrane region" description="Helical" evidence="1">
    <location>
        <begin position="25"/>
        <end position="47"/>
    </location>
</feature>
<feature type="transmembrane region" description="Helical" evidence="1">
    <location>
        <begin position="320"/>
        <end position="339"/>
    </location>
</feature>
<dbReference type="Proteomes" id="UP001418444">
    <property type="component" value="Unassembled WGS sequence"/>
</dbReference>
<evidence type="ECO:0000313" key="2">
    <source>
        <dbReference type="EMBL" id="GAA3958463.1"/>
    </source>
</evidence>
<keyword evidence="3" id="KW-1185">Reference proteome</keyword>
<evidence type="ECO:0000256" key="1">
    <source>
        <dbReference type="SAM" id="Phobius"/>
    </source>
</evidence>
<keyword evidence="1" id="KW-0472">Membrane</keyword>
<dbReference type="Pfam" id="PF12679">
    <property type="entry name" value="ABC2_membrane_2"/>
    <property type="match status" value="1"/>
</dbReference>
<dbReference type="EMBL" id="BAAAZW010000004">
    <property type="protein sequence ID" value="GAA3958463.1"/>
    <property type="molecule type" value="Genomic_DNA"/>
</dbReference>
<accession>A0ABP7P250</accession>
<organism evidence="2 3">
    <name type="scientific">Gordonia caeni</name>
    <dbReference type="NCBI Taxonomy" id="1007097"/>
    <lineage>
        <taxon>Bacteria</taxon>
        <taxon>Bacillati</taxon>
        <taxon>Actinomycetota</taxon>
        <taxon>Actinomycetes</taxon>
        <taxon>Mycobacteriales</taxon>
        <taxon>Gordoniaceae</taxon>
        <taxon>Gordonia</taxon>
    </lineage>
</organism>
<proteinExistence type="predicted"/>
<gene>
    <name evidence="2" type="ORF">GCM10022231_17480</name>
</gene>
<keyword evidence="1" id="KW-0812">Transmembrane</keyword>
<evidence type="ECO:0000313" key="3">
    <source>
        <dbReference type="Proteomes" id="UP001418444"/>
    </source>
</evidence>
<keyword evidence="1" id="KW-1133">Transmembrane helix</keyword>
<reference evidence="3" key="1">
    <citation type="journal article" date="2019" name="Int. J. Syst. Evol. Microbiol.">
        <title>The Global Catalogue of Microorganisms (GCM) 10K type strain sequencing project: providing services to taxonomists for standard genome sequencing and annotation.</title>
        <authorList>
            <consortium name="The Broad Institute Genomics Platform"/>
            <consortium name="The Broad Institute Genome Sequencing Center for Infectious Disease"/>
            <person name="Wu L."/>
            <person name="Ma J."/>
        </authorList>
    </citation>
    <scope>NUCLEOTIDE SEQUENCE [LARGE SCALE GENOMIC DNA]</scope>
    <source>
        <strain evidence="3">JCM 16923</strain>
    </source>
</reference>
<feature type="transmembrane region" description="Helical" evidence="1">
    <location>
        <begin position="110"/>
        <end position="133"/>
    </location>
</feature>
<comment type="caution">
    <text evidence="2">The sequence shown here is derived from an EMBL/GenBank/DDBJ whole genome shotgun (WGS) entry which is preliminary data.</text>
</comment>
<feature type="transmembrane region" description="Helical" evidence="1">
    <location>
        <begin position="139"/>
        <end position="163"/>
    </location>
</feature>
<feature type="transmembrane region" description="Helical" evidence="1">
    <location>
        <begin position="175"/>
        <end position="196"/>
    </location>
</feature>
<dbReference type="PANTHER" id="PTHR43471">
    <property type="entry name" value="ABC TRANSPORTER PERMEASE"/>
    <property type="match status" value="1"/>
</dbReference>
<feature type="transmembrane region" description="Helical" evidence="1">
    <location>
        <begin position="59"/>
        <end position="78"/>
    </location>
</feature>
<name>A0ABP7P250_9ACTN</name>